<dbReference type="KEGG" id="sbr:SY1_10450"/>
<reference evidence="5" key="1">
    <citation type="submission" date="2010-03" db="EMBL/GenBank/DDBJ databases">
        <title>The genome sequence of Synergistetes sp. SGP1.</title>
        <authorList>
            <consortium name="metaHIT consortium -- http://www.metahit.eu/"/>
            <person name="Pajon A."/>
            <person name="Turner K."/>
            <person name="Parkhill J."/>
            <person name="Wade W."/>
            <person name="Vartoukian S."/>
        </authorList>
    </citation>
    <scope>NUCLEOTIDE SEQUENCE [LARGE SCALE GENOMIC DNA]</scope>
    <source>
        <strain evidence="5">SGP1</strain>
    </source>
</reference>
<evidence type="ECO:0000313" key="4">
    <source>
        <dbReference type="EMBL" id="CBL28260.1"/>
    </source>
</evidence>
<dbReference type="SUPFAM" id="SSF52218">
    <property type="entry name" value="Flavoproteins"/>
    <property type="match status" value="1"/>
</dbReference>
<dbReference type="InterPro" id="IPR051796">
    <property type="entry name" value="ISF_SsuE-like"/>
</dbReference>
<gene>
    <name evidence="4" type="ORF">SY1_10450</name>
</gene>
<keyword evidence="2" id="KW-0288">FMN</keyword>
<dbReference type="Gene3D" id="3.40.50.360">
    <property type="match status" value="1"/>
</dbReference>
<dbReference type="AlphaFoldDB" id="A0AB94IWV7"/>
<name>A0AB94IWV7_9BACT</name>
<sequence>MKALFVNGSPRKNWNTHKMLESAMEGAREAGAEAELVHLYDAAFKGCVSCFACKVKGSRTNGLCAFRDPLTPTLEKARGADVIVIGSPVYLGCPTASARAFLERLMFPLLIYGIKERRVLKKTVPTAMIYTMNCPEGSAERFHYSTLLGANADALERTFGYSEALCAYDTYQFSDYSRYEVTLFNEKDKARQRAEQFPKDLQNARELGKRLVEKVASPAESDVT</sequence>
<protein>
    <submittedName>
        <fullName evidence="4">Multimeric flavodoxin WrbA</fullName>
    </submittedName>
</protein>
<dbReference type="RefSeq" id="WP_015556407.1">
    <property type="nucleotide sequence ID" value="NC_021038.1"/>
</dbReference>
<evidence type="ECO:0000256" key="2">
    <source>
        <dbReference type="ARBA" id="ARBA00022643"/>
    </source>
</evidence>
<dbReference type="PANTHER" id="PTHR43278">
    <property type="entry name" value="NAD(P)H-DEPENDENT FMN-CONTAINING OXIDOREDUCTASE YWQN-RELATED"/>
    <property type="match status" value="1"/>
</dbReference>
<keyword evidence="5" id="KW-1185">Reference proteome</keyword>
<dbReference type="InterPro" id="IPR029039">
    <property type="entry name" value="Flavoprotein-like_sf"/>
</dbReference>
<organism evidence="4 5">
    <name type="scientific">Fretibacterium fastidiosum</name>
    <dbReference type="NCBI Taxonomy" id="651822"/>
    <lineage>
        <taxon>Bacteria</taxon>
        <taxon>Thermotogati</taxon>
        <taxon>Synergistota</taxon>
        <taxon>Synergistia</taxon>
        <taxon>Synergistales</taxon>
        <taxon>Aminobacteriaceae</taxon>
        <taxon>Fretibacterium</taxon>
    </lineage>
</organism>
<evidence type="ECO:0000256" key="1">
    <source>
        <dbReference type="ARBA" id="ARBA00022630"/>
    </source>
</evidence>
<proteinExistence type="predicted"/>
<dbReference type="Pfam" id="PF03358">
    <property type="entry name" value="FMN_red"/>
    <property type="match status" value="1"/>
</dbReference>
<feature type="domain" description="NADPH-dependent FMN reductase-like" evidence="3">
    <location>
        <begin position="1"/>
        <end position="121"/>
    </location>
</feature>
<evidence type="ECO:0000313" key="5">
    <source>
        <dbReference type="Proteomes" id="UP000008957"/>
    </source>
</evidence>
<dbReference type="GO" id="GO:0016491">
    <property type="term" value="F:oxidoreductase activity"/>
    <property type="evidence" value="ECO:0007669"/>
    <property type="project" value="InterPro"/>
</dbReference>
<dbReference type="PANTHER" id="PTHR43278:SF2">
    <property type="entry name" value="IRON-SULFUR FLAVOPROTEIN"/>
    <property type="match status" value="1"/>
</dbReference>
<dbReference type="Proteomes" id="UP000008957">
    <property type="component" value="Chromosome"/>
</dbReference>
<accession>A0AB94IWV7</accession>
<dbReference type="InterPro" id="IPR005025">
    <property type="entry name" value="FMN_Rdtase-like_dom"/>
</dbReference>
<evidence type="ECO:0000259" key="3">
    <source>
        <dbReference type="Pfam" id="PF03358"/>
    </source>
</evidence>
<keyword evidence="1" id="KW-0285">Flavoprotein</keyword>
<reference evidence="4 5" key="2">
    <citation type="submission" date="2010-03" db="EMBL/GenBank/DDBJ databases">
        <authorList>
            <person name="Pajon A."/>
        </authorList>
    </citation>
    <scope>NUCLEOTIDE SEQUENCE [LARGE SCALE GENOMIC DNA]</scope>
    <source>
        <strain evidence="4 5">SGP1</strain>
    </source>
</reference>
<dbReference type="EMBL" id="FP929056">
    <property type="protein sequence ID" value="CBL28260.1"/>
    <property type="molecule type" value="Genomic_DNA"/>
</dbReference>